<keyword evidence="1 2" id="KW-0238">DNA-binding</keyword>
<dbReference type="AlphaFoldDB" id="A0A1C2E0Q0"/>
<evidence type="ECO:0000313" key="4">
    <source>
        <dbReference type="EMBL" id="OCX20548.1"/>
    </source>
</evidence>
<dbReference type="RefSeq" id="WP_065988998.1">
    <property type="nucleotide sequence ID" value="NZ_MDEN01000062.1"/>
</dbReference>
<protein>
    <recommendedName>
        <fullName evidence="3">OmpR/PhoB-type domain-containing protein</fullName>
    </recommendedName>
</protein>
<dbReference type="InterPro" id="IPR001867">
    <property type="entry name" value="OmpR/PhoB-type_DNA-bd"/>
</dbReference>
<dbReference type="InterPro" id="IPR016032">
    <property type="entry name" value="Sig_transdc_resp-reg_C-effctor"/>
</dbReference>
<feature type="DNA-binding region" description="OmpR/PhoB-type" evidence="2">
    <location>
        <begin position="1"/>
        <end position="97"/>
    </location>
</feature>
<name>A0A1C2E0Q0_9PSED</name>
<evidence type="ECO:0000313" key="5">
    <source>
        <dbReference type="Proteomes" id="UP000095143"/>
    </source>
</evidence>
<dbReference type="EMBL" id="MDEN01000062">
    <property type="protein sequence ID" value="OCX20548.1"/>
    <property type="molecule type" value="Genomic_DNA"/>
</dbReference>
<accession>A0A1C2E0Q0</accession>
<dbReference type="Proteomes" id="UP000095143">
    <property type="component" value="Unassembled WGS sequence"/>
</dbReference>
<dbReference type="InterPro" id="IPR036388">
    <property type="entry name" value="WH-like_DNA-bd_sf"/>
</dbReference>
<organism evidence="4 5">
    <name type="scientific">Pseudomonas graminis</name>
    <dbReference type="NCBI Taxonomy" id="158627"/>
    <lineage>
        <taxon>Bacteria</taxon>
        <taxon>Pseudomonadati</taxon>
        <taxon>Pseudomonadota</taxon>
        <taxon>Gammaproteobacteria</taxon>
        <taxon>Pseudomonadales</taxon>
        <taxon>Pseudomonadaceae</taxon>
        <taxon>Pseudomonas</taxon>
    </lineage>
</organism>
<proteinExistence type="predicted"/>
<feature type="domain" description="OmpR/PhoB-type" evidence="3">
    <location>
        <begin position="1"/>
        <end position="97"/>
    </location>
</feature>
<dbReference type="GO" id="GO:0006355">
    <property type="term" value="P:regulation of DNA-templated transcription"/>
    <property type="evidence" value="ECO:0007669"/>
    <property type="project" value="InterPro"/>
</dbReference>
<dbReference type="GO" id="GO:0000160">
    <property type="term" value="P:phosphorelay signal transduction system"/>
    <property type="evidence" value="ECO:0007669"/>
    <property type="project" value="InterPro"/>
</dbReference>
<dbReference type="OrthoDB" id="8927943at2"/>
<evidence type="ECO:0000256" key="2">
    <source>
        <dbReference type="PROSITE-ProRule" id="PRU01091"/>
    </source>
</evidence>
<evidence type="ECO:0000259" key="3">
    <source>
        <dbReference type="PROSITE" id="PS51755"/>
    </source>
</evidence>
<dbReference type="Gene3D" id="1.10.10.10">
    <property type="entry name" value="Winged helix-like DNA-binding domain superfamily/Winged helix DNA-binding domain"/>
    <property type="match status" value="1"/>
</dbReference>
<dbReference type="SUPFAM" id="SSF46894">
    <property type="entry name" value="C-terminal effector domain of the bipartite response regulators"/>
    <property type="match status" value="1"/>
</dbReference>
<sequence>MLVVEDLVLDTGKYRAFRADKHLKLNPTNIGILALLMLRSPAIVSKEEIAKMLWGEQGTDKSTGLGTRVHQIRKVVDDGFAYPLVHTVYGVGYQLCK</sequence>
<dbReference type="Pfam" id="PF00486">
    <property type="entry name" value="Trans_reg_C"/>
    <property type="match status" value="1"/>
</dbReference>
<reference evidence="4 5" key="1">
    <citation type="submission" date="2016-08" db="EMBL/GenBank/DDBJ databases">
        <title>Whole genome sequence of Pseudomonas graminis strain UASWS1507, a potential biological control agent for agriculture.</title>
        <authorList>
            <person name="Crovadore J."/>
            <person name="Calmin G."/>
            <person name="Chablais R."/>
            <person name="Cochard B."/>
            <person name="Lefort F."/>
        </authorList>
    </citation>
    <scope>NUCLEOTIDE SEQUENCE [LARGE SCALE GENOMIC DNA]</scope>
    <source>
        <strain evidence="4 5">UASWS1507</strain>
    </source>
</reference>
<dbReference type="GO" id="GO:0003677">
    <property type="term" value="F:DNA binding"/>
    <property type="evidence" value="ECO:0007669"/>
    <property type="project" value="UniProtKB-UniRule"/>
</dbReference>
<dbReference type="SMART" id="SM00862">
    <property type="entry name" value="Trans_reg_C"/>
    <property type="match status" value="1"/>
</dbReference>
<comment type="caution">
    <text evidence="4">The sequence shown here is derived from an EMBL/GenBank/DDBJ whole genome shotgun (WGS) entry which is preliminary data.</text>
</comment>
<dbReference type="CDD" id="cd00383">
    <property type="entry name" value="trans_reg_C"/>
    <property type="match status" value="1"/>
</dbReference>
<dbReference type="PROSITE" id="PS51755">
    <property type="entry name" value="OMPR_PHOB"/>
    <property type="match status" value="1"/>
</dbReference>
<gene>
    <name evidence="4" type="ORF">BBI10_13480</name>
</gene>
<evidence type="ECO:0000256" key="1">
    <source>
        <dbReference type="ARBA" id="ARBA00023125"/>
    </source>
</evidence>